<dbReference type="OrthoDB" id="6513927at2759"/>
<protein>
    <submittedName>
        <fullName evidence="1">Uncharacterized protein</fullName>
    </submittedName>
</protein>
<sequence>MFTNYCIPRRNVVFERFKFFSCSQQEGQQIDNCLTELKTLVSTCDLGEQEEGLIRDRVFLGIRDMSLQERLLRESDLTVKKATELLRALEASKHQIESVKSASKVHKVQKNRD</sequence>
<comment type="caution">
    <text evidence="1">The sequence shown here is derived from an EMBL/GenBank/DDBJ whole genome shotgun (WGS) entry which is preliminary data.</text>
</comment>
<dbReference type="PANTHER" id="PTHR33198:SF20">
    <property type="entry name" value="RETROTRANSPOSON GAG DOMAIN-CONTAINING PROTEIN"/>
    <property type="match status" value="1"/>
</dbReference>
<dbReference type="Proteomes" id="UP000499080">
    <property type="component" value="Unassembled WGS sequence"/>
</dbReference>
<organism evidence="1 2">
    <name type="scientific">Araneus ventricosus</name>
    <name type="common">Orbweaver spider</name>
    <name type="synonym">Epeira ventricosa</name>
    <dbReference type="NCBI Taxonomy" id="182803"/>
    <lineage>
        <taxon>Eukaryota</taxon>
        <taxon>Metazoa</taxon>
        <taxon>Ecdysozoa</taxon>
        <taxon>Arthropoda</taxon>
        <taxon>Chelicerata</taxon>
        <taxon>Arachnida</taxon>
        <taxon>Araneae</taxon>
        <taxon>Araneomorphae</taxon>
        <taxon>Entelegynae</taxon>
        <taxon>Araneoidea</taxon>
        <taxon>Araneidae</taxon>
        <taxon>Araneus</taxon>
    </lineage>
</organism>
<keyword evidence="2" id="KW-1185">Reference proteome</keyword>
<dbReference type="PANTHER" id="PTHR33198">
    <property type="entry name" value="ANK_REP_REGION DOMAIN-CONTAINING PROTEIN-RELATED"/>
    <property type="match status" value="1"/>
</dbReference>
<evidence type="ECO:0000313" key="2">
    <source>
        <dbReference type="Proteomes" id="UP000499080"/>
    </source>
</evidence>
<evidence type="ECO:0000313" key="1">
    <source>
        <dbReference type="EMBL" id="GBM00549.1"/>
    </source>
</evidence>
<proteinExistence type="predicted"/>
<gene>
    <name evidence="1" type="ORF">AVEN_77359_1</name>
</gene>
<reference evidence="1 2" key="1">
    <citation type="journal article" date="2019" name="Sci. Rep.">
        <title>Orb-weaving spider Araneus ventricosus genome elucidates the spidroin gene catalogue.</title>
        <authorList>
            <person name="Kono N."/>
            <person name="Nakamura H."/>
            <person name="Ohtoshi R."/>
            <person name="Moran D.A.P."/>
            <person name="Shinohara A."/>
            <person name="Yoshida Y."/>
            <person name="Fujiwara M."/>
            <person name="Mori M."/>
            <person name="Tomita M."/>
            <person name="Arakawa K."/>
        </authorList>
    </citation>
    <scope>NUCLEOTIDE SEQUENCE [LARGE SCALE GENOMIC DNA]</scope>
</reference>
<dbReference type="EMBL" id="BGPR01000158">
    <property type="protein sequence ID" value="GBM00549.1"/>
    <property type="molecule type" value="Genomic_DNA"/>
</dbReference>
<accession>A0A4Y2C882</accession>
<name>A0A4Y2C882_ARAVE</name>
<dbReference type="AlphaFoldDB" id="A0A4Y2C882"/>